<dbReference type="PANTHER" id="PTHR47320:SF1">
    <property type="entry name" value="BIFUNCTIONAL URIDYLYLTRANSFERASE_URIDYLYL-REMOVING ENZYME"/>
    <property type="match status" value="1"/>
</dbReference>
<evidence type="ECO:0000256" key="5">
    <source>
        <dbReference type="ARBA" id="ARBA00023268"/>
    </source>
</evidence>
<proteinExistence type="inferred from homology"/>
<comment type="catalytic activity">
    <reaction evidence="6">
        <text>[protein-PII]-L-tyrosine + UTP = [protein-PII]-uridylyl-L-tyrosine + diphosphate</text>
        <dbReference type="Rhea" id="RHEA:13673"/>
        <dbReference type="Rhea" id="RHEA-COMP:12147"/>
        <dbReference type="Rhea" id="RHEA-COMP:12148"/>
        <dbReference type="ChEBI" id="CHEBI:33019"/>
        <dbReference type="ChEBI" id="CHEBI:46398"/>
        <dbReference type="ChEBI" id="CHEBI:46858"/>
        <dbReference type="ChEBI" id="CHEBI:90602"/>
        <dbReference type="EC" id="2.7.7.59"/>
    </reaction>
</comment>
<evidence type="ECO:0000259" key="7">
    <source>
        <dbReference type="PROSITE" id="PS51671"/>
    </source>
</evidence>
<keyword evidence="3 6" id="KW-0378">Hydrolase</keyword>
<evidence type="ECO:0000256" key="2">
    <source>
        <dbReference type="ARBA" id="ARBA00022695"/>
    </source>
</evidence>
<dbReference type="SUPFAM" id="SSF81301">
    <property type="entry name" value="Nucleotidyltransferase"/>
    <property type="match status" value="1"/>
</dbReference>
<dbReference type="Gene3D" id="1.10.3090.10">
    <property type="entry name" value="cca-adding enzyme, domain 2"/>
    <property type="match status" value="1"/>
</dbReference>
<comment type="function">
    <text evidence="6">Modifies, by uridylylation and deuridylylation, the PII regulatory proteins (GlnB and homologs), in response to the nitrogen status of the cell that GlnD senses through the glutamine level. Under low glutamine levels, catalyzes the conversion of the PII proteins and UTP to PII-UMP and PPi, while under higher glutamine levels, GlnD hydrolyzes PII-UMP to PII and UMP (deuridylylation). Thus, controls uridylylation state and activity of the PII proteins, and plays an important role in the regulation of nitrogen metabolism.</text>
</comment>
<evidence type="ECO:0000256" key="1">
    <source>
        <dbReference type="ARBA" id="ARBA00022679"/>
    </source>
</evidence>
<evidence type="ECO:0000313" key="9">
    <source>
        <dbReference type="EMBL" id="MDX8415490.1"/>
    </source>
</evidence>
<comment type="caution">
    <text evidence="6">Lacks conserved residue(s) required for the propagation of feature annotation.</text>
</comment>
<dbReference type="PROSITE" id="PS51831">
    <property type="entry name" value="HD"/>
    <property type="match status" value="1"/>
</dbReference>
<dbReference type="EC" id="3.1.4.-" evidence="6"/>
<comment type="caution">
    <text evidence="9">The sequence shown here is derived from an EMBL/GenBank/DDBJ whole genome shotgun (WGS) entry which is preliminary data.</text>
</comment>
<dbReference type="PANTHER" id="PTHR47320">
    <property type="entry name" value="BIFUNCTIONAL URIDYLYLTRANSFERASE/URIDYLYL-REMOVING ENZYME"/>
    <property type="match status" value="1"/>
</dbReference>
<dbReference type="EC" id="2.7.7.59" evidence="6"/>
<feature type="domain" description="HD" evidence="8">
    <location>
        <begin position="479"/>
        <end position="603"/>
    </location>
</feature>
<evidence type="ECO:0000313" key="10">
    <source>
        <dbReference type="Proteomes" id="UP001275932"/>
    </source>
</evidence>
<comment type="activity regulation">
    <text evidence="6">Uridylyltransferase (UTase) activity is inhibited by glutamine, while glutamine activates uridylyl-removing (UR) activity.</text>
</comment>
<comment type="catalytic activity">
    <reaction evidence="6">
        <text>[protein-PII]-uridylyl-L-tyrosine + H2O = [protein-PII]-L-tyrosine + UMP + H(+)</text>
        <dbReference type="Rhea" id="RHEA:48600"/>
        <dbReference type="Rhea" id="RHEA-COMP:12147"/>
        <dbReference type="Rhea" id="RHEA-COMP:12148"/>
        <dbReference type="ChEBI" id="CHEBI:15377"/>
        <dbReference type="ChEBI" id="CHEBI:15378"/>
        <dbReference type="ChEBI" id="CHEBI:46858"/>
        <dbReference type="ChEBI" id="CHEBI:57865"/>
        <dbReference type="ChEBI" id="CHEBI:90602"/>
    </reaction>
</comment>
<keyword evidence="10" id="KW-1185">Reference proteome</keyword>
<dbReference type="Pfam" id="PF08335">
    <property type="entry name" value="GlnD_UR_UTase"/>
    <property type="match status" value="1"/>
</dbReference>
<comment type="similarity">
    <text evidence="6">Belongs to the GlnD family.</text>
</comment>
<keyword evidence="1 6" id="KW-0808">Transferase</keyword>
<dbReference type="InterPro" id="IPR045865">
    <property type="entry name" value="ACT-like_dom_sf"/>
</dbReference>
<dbReference type="CDD" id="cd05401">
    <property type="entry name" value="NT_GlnE_GlnD_like"/>
    <property type="match status" value="1"/>
</dbReference>
<dbReference type="Pfam" id="PF01966">
    <property type="entry name" value="HD"/>
    <property type="match status" value="1"/>
</dbReference>
<evidence type="ECO:0000256" key="3">
    <source>
        <dbReference type="ARBA" id="ARBA00022801"/>
    </source>
</evidence>
<comment type="cofactor">
    <cofactor evidence="6">
        <name>Mg(2+)</name>
        <dbReference type="ChEBI" id="CHEBI:18420"/>
    </cofactor>
</comment>
<dbReference type="Gene3D" id="3.30.460.10">
    <property type="entry name" value="Beta Polymerase, domain 2"/>
    <property type="match status" value="1"/>
</dbReference>
<dbReference type="GO" id="GO:0008773">
    <property type="term" value="F:[protein-PII] uridylyltransferase activity"/>
    <property type="evidence" value="ECO:0007669"/>
    <property type="project" value="UniProtKB-EC"/>
</dbReference>
<feature type="domain" description="ACT" evidence="7">
    <location>
        <begin position="836"/>
        <end position="902"/>
    </location>
</feature>
<evidence type="ECO:0000256" key="6">
    <source>
        <dbReference type="HAMAP-Rule" id="MF_00277"/>
    </source>
</evidence>
<dbReference type="CDD" id="cd04900">
    <property type="entry name" value="ACT_UUR-like_1"/>
    <property type="match status" value="1"/>
</dbReference>
<feature type="domain" description="ACT" evidence="7">
    <location>
        <begin position="735"/>
        <end position="817"/>
    </location>
</feature>
<dbReference type="InterPro" id="IPR013546">
    <property type="entry name" value="PII_UdlTrfase/GS_AdlTrfase"/>
</dbReference>
<gene>
    <name evidence="6 9" type="primary">glnD</name>
    <name evidence="9" type="ORF">MOX91_04750</name>
</gene>
<dbReference type="HAMAP" id="MF_00277">
    <property type="entry name" value="PII_uridylyl_transf"/>
    <property type="match status" value="1"/>
</dbReference>
<dbReference type="InterPro" id="IPR002912">
    <property type="entry name" value="ACT_dom"/>
</dbReference>
<keyword evidence="5 6" id="KW-0511">Multifunctional enzyme</keyword>
<dbReference type="InterPro" id="IPR006674">
    <property type="entry name" value="HD_domain"/>
</dbReference>
<dbReference type="EMBL" id="JALBUT010000004">
    <property type="protein sequence ID" value="MDX8415490.1"/>
    <property type="molecule type" value="Genomic_DNA"/>
</dbReference>
<dbReference type="InterPro" id="IPR043519">
    <property type="entry name" value="NT_sf"/>
</dbReference>
<reference evidence="9 10" key="1">
    <citation type="submission" date="2022-03" db="EMBL/GenBank/DDBJ databases">
        <title>Novel taxa within the pig intestine.</title>
        <authorList>
            <person name="Wylensek D."/>
            <person name="Bishof K."/>
            <person name="Afrizal A."/>
            <person name="Clavel T."/>
        </authorList>
    </citation>
    <scope>NUCLEOTIDE SEQUENCE [LARGE SCALE GENOMIC DNA]</scope>
    <source>
        <strain evidence="9 10">CLA-KB-P66</strain>
    </source>
</reference>
<name>A0ABU4WFZ2_9BACT</name>
<sequence length="902" mass="103216">MLSTARERLLKKQTYDGAAAIFAGKSPSAKELRPFVESRFLAIKEAHEDGASGYTVCRSNSDVIDCVISNLHALFERENAGESEFFGDFCVVALGGYGRRELCPKSDIDIMFLYSDRGVADKFKTDAIDAIMYPLWNVGYKLGHSSRTVSEALEDAQADILTKTAMLDARFICGDLNVFEDFKGKFASLSKNTAESHIEELLRLKTLRHKKYDWSPYVQEPNVKNGVGSLRDYQTLLWVAKLKTGSESLLDLARKKIISIVEYKSLRRAHALLLRTRNEMHYFSNRENDLLDLELQPKVAYSIGYREDDVMKRVERFMRDIYYSLREVDLISKTARKRMKIVLPEDIEETLGIRRDNLSKVRYFEGFIMRNGFVYAQNSAVFRKDPTLLIKVFRCCQQFGVLLSDELEILIRDSAHLIDDKVRADKAANEEFMKILRSEWNVYPILSKMHFLDILGKFIPEFGEITCLVQHEFYHRYTADIHTLNTIMELDKIFGANVEDEPYGYYHAVLSDSKNPSLLYLALLMHDLGKSDGIKGHAEVGAEIAEKILSRFDLAEDEKEIVIFLIRHHLMMARYWQSNDIEDETVIENFVEKIIDPDRLKFLYVMTFCDSKSTSSTLWNSYKQSLHTMLYRNSLRKMQSTPEKIEALYEERKQKVIDGIFNSGELRTSSKEALGYLNNLPRNYFLFHGKDDLILHMNMVHTYVERERNCTQASTPTNPLPVFEWRNDPNMSLSTVTIVTRDLGGLYFKLASAFTYAGLNILGSKAFSRADGIIIDTFYVTSVGGGAVQNERTLELFSNAILKIFGAGQDLVEQPPKRNEEFPCRILVKNSAQKTTVEVIAKDRPGLLCSITKAIYDFGFEIVFGRISVDGGWGTNNFIIKPRKDFENPSVDGLDAKIKEVL</sequence>
<dbReference type="RefSeq" id="WP_370396938.1">
    <property type="nucleotide sequence ID" value="NZ_JALBUT010000004.1"/>
</dbReference>
<protein>
    <recommendedName>
        <fullName evidence="6">Bifunctional uridylyltransferase/uridylyl-removing enzyme</fullName>
        <shortName evidence="6">UTase/UR</shortName>
    </recommendedName>
    <alternativeName>
        <fullName evidence="6">Bifunctional [protein-PII] modification enzyme</fullName>
    </alternativeName>
    <alternativeName>
        <fullName evidence="6">Bifunctional nitrogen sensor protein</fullName>
    </alternativeName>
    <domain>
        <recommendedName>
            <fullName evidence="6">[Protein-PII] uridylyltransferase</fullName>
            <shortName evidence="6">PII uridylyltransferase</shortName>
            <shortName evidence="6">UTase</shortName>
            <ecNumber evidence="6">2.7.7.59</ecNumber>
        </recommendedName>
    </domain>
    <domain>
        <recommendedName>
            <fullName evidence="6">[Protein-PII]-UMP uridylyl-removing enzyme</fullName>
            <shortName evidence="6">UR</shortName>
            <ecNumber evidence="6">3.1.4.-</ecNumber>
        </recommendedName>
    </domain>
</protein>
<dbReference type="Proteomes" id="UP001275932">
    <property type="component" value="Unassembled WGS sequence"/>
</dbReference>
<dbReference type="PROSITE" id="PS51671">
    <property type="entry name" value="ACT"/>
    <property type="match status" value="2"/>
</dbReference>
<dbReference type="SUPFAM" id="SSF55021">
    <property type="entry name" value="ACT-like"/>
    <property type="match status" value="1"/>
</dbReference>
<dbReference type="InterPro" id="IPR010043">
    <property type="entry name" value="UTase/UR"/>
</dbReference>
<dbReference type="SUPFAM" id="SSF81593">
    <property type="entry name" value="Nucleotidyltransferase substrate binding subunit/domain"/>
    <property type="match status" value="1"/>
</dbReference>
<dbReference type="CDD" id="cd04873">
    <property type="entry name" value="ACT_UUR-ACR-like"/>
    <property type="match status" value="1"/>
</dbReference>
<keyword evidence="2 6" id="KW-0548">Nucleotidyltransferase</keyword>
<feature type="region of interest" description="Uridylyltransferase" evidence="6">
    <location>
        <begin position="1"/>
        <end position="362"/>
    </location>
</feature>
<evidence type="ECO:0000256" key="4">
    <source>
        <dbReference type="ARBA" id="ARBA00022842"/>
    </source>
</evidence>
<accession>A0ABU4WFZ2</accession>
<comment type="domain">
    <text evidence="6">Has four distinct domains: an N-terminal nucleotidyltransferase (NT) domain responsible for UTase activity, a central HD domain that encodes UR activity, and two C-terminal ACT domains that seem to have a role in glutamine sensing.</text>
</comment>
<dbReference type="PIRSF" id="PIRSF006288">
    <property type="entry name" value="PII_uridyltransf"/>
    <property type="match status" value="1"/>
</dbReference>
<evidence type="ECO:0000259" key="8">
    <source>
        <dbReference type="PROSITE" id="PS51831"/>
    </source>
</evidence>
<dbReference type="NCBIfam" id="TIGR01693">
    <property type="entry name" value="UTase_glnD"/>
    <property type="match status" value="1"/>
</dbReference>
<keyword evidence="4 6" id="KW-0460">Magnesium</keyword>
<organism evidence="9 10">
    <name type="scientific">Intestinicryptomonas porci</name>
    <dbReference type="NCBI Taxonomy" id="2926320"/>
    <lineage>
        <taxon>Bacteria</taxon>
        <taxon>Pseudomonadati</taxon>
        <taxon>Verrucomicrobiota</taxon>
        <taxon>Opitutia</taxon>
        <taxon>Opitutales</taxon>
        <taxon>Intestinicryptomonaceae</taxon>
        <taxon>Intestinicryptomonas</taxon>
    </lineage>
</organism>
<dbReference type="SUPFAM" id="SSF81891">
    <property type="entry name" value="Poly A polymerase C-terminal region-like"/>
    <property type="match status" value="1"/>
</dbReference>